<evidence type="ECO:0000313" key="3">
    <source>
        <dbReference type="Proteomes" id="UP001162836"/>
    </source>
</evidence>
<name>A0ABS8QHJ7_9BACI</name>
<reference evidence="2 3" key="1">
    <citation type="journal article" date="2023" name="Antonie Van Leeuwenhoek">
        <title>Unveiling the genomic potential of a novel thermostable glycoside hydrolases producing Neobacillus sedimentimangrovi UE25.</title>
        <authorList>
            <person name="Ejaz U."/>
            <person name="Saleem F."/>
            <person name="Rashid R."/>
            <person name="Hasan K.A."/>
            <person name="Syed M.N."/>
            <person name="Sohail M."/>
        </authorList>
    </citation>
    <scope>NUCLEOTIDE SEQUENCE [LARGE SCALE GENOMIC DNA]</scope>
    <source>
        <strain evidence="2 3">UE25</strain>
    </source>
</reference>
<dbReference type="Proteomes" id="UP001162836">
    <property type="component" value="Unassembled WGS sequence"/>
</dbReference>
<dbReference type="SUPFAM" id="SSF56601">
    <property type="entry name" value="beta-lactamase/transpeptidase-like"/>
    <property type="match status" value="1"/>
</dbReference>
<evidence type="ECO:0000259" key="1">
    <source>
        <dbReference type="Pfam" id="PF13354"/>
    </source>
</evidence>
<feature type="domain" description="Beta-lactamase class A catalytic" evidence="1">
    <location>
        <begin position="28"/>
        <end position="229"/>
    </location>
</feature>
<dbReference type="GO" id="GO:0016787">
    <property type="term" value="F:hydrolase activity"/>
    <property type="evidence" value="ECO:0007669"/>
    <property type="project" value="UniProtKB-KW"/>
</dbReference>
<comment type="caution">
    <text evidence="2">The sequence shown here is derived from an EMBL/GenBank/DDBJ whole genome shotgun (WGS) entry which is preliminary data.</text>
</comment>
<dbReference type="Gene3D" id="3.40.710.10">
    <property type="entry name" value="DD-peptidase/beta-lactamase superfamily"/>
    <property type="match status" value="1"/>
</dbReference>
<dbReference type="EMBL" id="JAJODE010000016">
    <property type="protein sequence ID" value="MCD4838746.1"/>
    <property type="molecule type" value="Genomic_DNA"/>
</dbReference>
<sequence>MNLKEKITTDLVDFKGRVGVAIEIEYERYEFHSGEVFPSASVIKVPILIECLKQSELGKIDLDEFIKITDRAGGSGVLQALSTNLSLTIKDLMTLMITVSDNTATNMLINIVGMDQINQTMEEIGLHSTRLQRKMMDFAAKEKGLDNVTSPSDMVKCLKIIHEEDFLSANSRRMALDILHFQQFHDKLLAMINTDKVFTANKTGSLSNVENDCAIIKAGSKTAYVAVLTDQLPDPYEARQVISRIGKHIYNEITRKAQTT</sequence>
<dbReference type="InterPro" id="IPR045155">
    <property type="entry name" value="Beta-lactam_cat"/>
</dbReference>
<dbReference type="PANTHER" id="PTHR35333:SF3">
    <property type="entry name" value="BETA-LACTAMASE-TYPE TRANSPEPTIDASE FOLD CONTAINING PROTEIN"/>
    <property type="match status" value="1"/>
</dbReference>
<dbReference type="InterPro" id="IPR000871">
    <property type="entry name" value="Beta-lactam_class-A"/>
</dbReference>
<proteinExistence type="predicted"/>
<protein>
    <submittedName>
        <fullName evidence="2">Class A beta-lactamase-related serine hydrolase</fullName>
    </submittedName>
</protein>
<dbReference type="RefSeq" id="WP_231314703.1">
    <property type="nucleotide sequence ID" value="NZ_JAJODE010000016.1"/>
</dbReference>
<accession>A0ABS8QHJ7</accession>
<keyword evidence="2" id="KW-0378">Hydrolase</keyword>
<dbReference type="InterPro" id="IPR012338">
    <property type="entry name" value="Beta-lactam/transpept-like"/>
</dbReference>
<gene>
    <name evidence="2" type="ORF">LRS37_07625</name>
</gene>
<keyword evidence="3" id="KW-1185">Reference proteome</keyword>
<dbReference type="Pfam" id="PF13354">
    <property type="entry name" value="Beta-lactamase2"/>
    <property type="match status" value="1"/>
</dbReference>
<evidence type="ECO:0000313" key="2">
    <source>
        <dbReference type="EMBL" id="MCD4838746.1"/>
    </source>
</evidence>
<dbReference type="PANTHER" id="PTHR35333">
    <property type="entry name" value="BETA-LACTAMASE"/>
    <property type="match status" value="1"/>
</dbReference>
<organism evidence="2 3">
    <name type="scientific">Neobacillus sedimentimangrovi</name>
    <dbReference type="NCBI Taxonomy" id="2699460"/>
    <lineage>
        <taxon>Bacteria</taxon>
        <taxon>Bacillati</taxon>
        <taxon>Bacillota</taxon>
        <taxon>Bacilli</taxon>
        <taxon>Bacillales</taxon>
        <taxon>Bacillaceae</taxon>
        <taxon>Neobacillus</taxon>
    </lineage>
</organism>